<keyword evidence="6 8" id="KW-0067">ATP-binding</keyword>
<dbReference type="SUPFAM" id="SSF56037">
    <property type="entry name" value="PheT/TilS domain"/>
    <property type="match status" value="1"/>
</dbReference>
<name>A0A081PPI9_STRMT</name>
<comment type="similarity">
    <text evidence="8">Belongs to the tRNA(Ile)-lysidine synthase family.</text>
</comment>
<dbReference type="HAMAP" id="MF_01161">
    <property type="entry name" value="tRNA_Ile_lys_synt"/>
    <property type="match status" value="1"/>
</dbReference>
<dbReference type="InterPro" id="IPR012796">
    <property type="entry name" value="Lysidine-tRNA-synth_C"/>
</dbReference>
<keyword evidence="5 8" id="KW-0547">Nucleotide-binding</keyword>
<dbReference type="EC" id="6.3.4.19" evidence="8"/>
<reference evidence="10 11" key="1">
    <citation type="submission" date="2015-02" db="EMBL/GenBank/DDBJ databases">
        <title>Evolution of amylase-binding proteins of oral streptococcal species.</title>
        <authorList>
            <person name="Haase E.M."/>
        </authorList>
    </citation>
    <scope>NUCLEOTIDE SEQUENCE [LARGE SCALE GENOMIC DNA]</scope>
    <source>
        <strain evidence="10 11">SK137</strain>
    </source>
</reference>
<dbReference type="GO" id="GO:0005524">
    <property type="term" value="F:ATP binding"/>
    <property type="evidence" value="ECO:0007669"/>
    <property type="project" value="UniProtKB-UniRule"/>
</dbReference>
<evidence type="ECO:0000256" key="2">
    <source>
        <dbReference type="ARBA" id="ARBA00022490"/>
    </source>
</evidence>
<keyword evidence="4 8" id="KW-0819">tRNA processing</keyword>
<dbReference type="Proteomes" id="UP000033415">
    <property type="component" value="Unassembled WGS sequence"/>
</dbReference>
<feature type="domain" description="Lysidine-tRNA(Ile) synthetase C-terminal" evidence="9">
    <location>
        <begin position="348"/>
        <end position="415"/>
    </location>
</feature>
<evidence type="ECO:0000256" key="5">
    <source>
        <dbReference type="ARBA" id="ARBA00022741"/>
    </source>
</evidence>
<dbReference type="PATRIC" id="fig|28037.100.peg.1838"/>
<evidence type="ECO:0000256" key="3">
    <source>
        <dbReference type="ARBA" id="ARBA00022598"/>
    </source>
</evidence>
<evidence type="ECO:0000256" key="7">
    <source>
        <dbReference type="ARBA" id="ARBA00048539"/>
    </source>
</evidence>
<organism evidence="10 11">
    <name type="scientific">Streptococcus mitis</name>
    <dbReference type="NCBI Taxonomy" id="28037"/>
    <lineage>
        <taxon>Bacteria</taxon>
        <taxon>Bacillati</taxon>
        <taxon>Bacillota</taxon>
        <taxon>Bacilli</taxon>
        <taxon>Lactobacillales</taxon>
        <taxon>Streptococcaceae</taxon>
        <taxon>Streptococcus</taxon>
        <taxon>Streptococcus mitis group</taxon>
    </lineage>
</organism>
<dbReference type="PANTHER" id="PTHR43033:SF1">
    <property type="entry name" value="TRNA(ILE)-LYSIDINE SYNTHASE-RELATED"/>
    <property type="match status" value="1"/>
</dbReference>
<protein>
    <recommendedName>
        <fullName evidence="8">tRNA(Ile)-lysidine synthase</fullName>
        <ecNumber evidence="8">6.3.4.19</ecNumber>
    </recommendedName>
    <alternativeName>
        <fullName evidence="8">tRNA(Ile)-2-lysyl-cytidine synthase</fullName>
    </alternativeName>
    <alternativeName>
        <fullName evidence="8">tRNA(Ile)-lysidine synthetase</fullName>
    </alternativeName>
</protein>
<comment type="domain">
    <text evidence="8">The N-terminal region contains the highly conserved SGGXDS motif, predicted to be a P-loop motif involved in ATP binding.</text>
</comment>
<dbReference type="AlphaFoldDB" id="A0A081PPI9"/>
<dbReference type="InterPro" id="IPR011063">
    <property type="entry name" value="TilS/TtcA_N"/>
</dbReference>
<feature type="binding site" evidence="8">
    <location>
        <begin position="27"/>
        <end position="32"/>
    </location>
    <ligand>
        <name>ATP</name>
        <dbReference type="ChEBI" id="CHEBI:30616"/>
    </ligand>
</feature>
<dbReference type="InterPro" id="IPR014729">
    <property type="entry name" value="Rossmann-like_a/b/a_fold"/>
</dbReference>
<evidence type="ECO:0000256" key="6">
    <source>
        <dbReference type="ARBA" id="ARBA00022840"/>
    </source>
</evidence>
<dbReference type="RefSeq" id="WP_033687638.1">
    <property type="nucleotide sequence ID" value="NZ_JYGQ01000004.1"/>
</dbReference>
<dbReference type="InterPro" id="IPR012795">
    <property type="entry name" value="tRNA_Ile_lys_synt_N"/>
</dbReference>
<dbReference type="GO" id="GO:0032267">
    <property type="term" value="F:tRNA(Ile)-lysidine synthase activity"/>
    <property type="evidence" value="ECO:0007669"/>
    <property type="project" value="UniProtKB-EC"/>
</dbReference>
<dbReference type="Pfam" id="PF11734">
    <property type="entry name" value="TilS_C"/>
    <property type="match status" value="1"/>
</dbReference>
<dbReference type="GO" id="GO:0006400">
    <property type="term" value="P:tRNA modification"/>
    <property type="evidence" value="ECO:0007669"/>
    <property type="project" value="UniProtKB-UniRule"/>
</dbReference>
<dbReference type="EMBL" id="JYGQ01000004">
    <property type="protein sequence ID" value="KJQ70105.1"/>
    <property type="molecule type" value="Genomic_DNA"/>
</dbReference>
<comment type="subcellular location">
    <subcellularLocation>
        <location evidence="1 8">Cytoplasm</location>
    </subcellularLocation>
</comment>
<gene>
    <name evidence="8" type="primary">tilS</name>
    <name evidence="10" type="ORF">TZ91_01946</name>
</gene>
<evidence type="ECO:0000256" key="4">
    <source>
        <dbReference type="ARBA" id="ARBA00022694"/>
    </source>
</evidence>
<evidence type="ECO:0000259" key="9">
    <source>
        <dbReference type="SMART" id="SM00977"/>
    </source>
</evidence>
<dbReference type="Gene3D" id="3.40.50.620">
    <property type="entry name" value="HUPs"/>
    <property type="match status" value="1"/>
</dbReference>
<dbReference type="SMART" id="SM00977">
    <property type="entry name" value="TilS_C"/>
    <property type="match status" value="1"/>
</dbReference>
<proteinExistence type="inferred from homology"/>
<keyword evidence="3 8" id="KW-0436">Ligase</keyword>
<dbReference type="Pfam" id="PF01171">
    <property type="entry name" value="ATP_bind_3"/>
    <property type="match status" value="1"/>
</dbReference>
<evidence type="ECO:0000313" key="10">
    <source>
        <dbReference type="EMBL" id="KJQ70105.1"/>
    </source>
</evidence>
<dbReference type="SUPFAM" id="SSF52402">
    <property type="entry name" value="Adenine nucleotide alpha hydrolases-like"/>
    <property type="match status" value="1"/>
</dbReference>
<evidence type="ECO:0000256" key="1">
    <source>
        <dbReference type="ARBA" id="ARBA00004496"/>
    </source>
</evidence>
<dbReference type="PANTHER" id="PTHR43033">
    <property type="entry name" value="TRNA(ILE)-LYSIDINE SYNTHASE-RELATED"/>
    <property type="match status" value="1"/>
</dbReference>
<keyword evidence="2 8" id="KW-0963">Cytoplasm</keyword>
<dbReference type="NCBIfam" id="TIGR02433">
    <property type="entry name" value="lysidine_TilS_C"/>
    <property type="match status" value="1"/>
</dbReference>
<evidence type="ECO:0000256" key="8">
    <source>
        <dbReference type="HAMAP-Rule" id="MF_01161"/>
    </source>
</evidence>
<comment type="catalytic activity">
    <reaction evidence="7 8">
        <text>cytidine(34) in tRNA(Ile2) + L-lysine + ATP = lysidine(34) in tRNA(Ile2) + AMP + diphosphate + H(+)</text>
        <dbReference type="Rhea" id="RHEA:43744"/>
        <dbReference type="Rhea" id="RHEA-COMP:10625"/>
        <dbReference type="Rhea" id="RHEA-COMP:10670"/>
        <dbReference type="ChEBI" id="CHEBI:15378"/>
        <dbReference type="ChEBI" id="CHEBI:30616"/>
        <dbReference type="ChEBI" id="CHEBI:32551"/>
        <dbReference type="ChEBI" id="CHEBI:33019"/>
        <dbReference type="ChEBI" id="CHEBI:82748"/>
        <dbReference type="ChEBI" id="CHEBI:83665"/>
        <dbReference type="ChEBI" id="CHEBI:456215"/>
        <dbReference type="EC" id="6.3.4.19"/>
    </reaction>
</comment>
<dbReference type="InterPro" id="IPR012094">
    <property type="entry name" value="tRNA_Ile_lys_synt"/>
</dbReference>
<dbReference type="GO" id="GO:0005737">
    <property type="term" value="C:cytoplasm"/>
    <property type="evidence" value="ECO:0007669"/>
    <property type="project" value="UniProtKB-SubCell"/>
</dbReference>
<evidence type="ECO:0000313" key="11">
    <source>
        <dbReference type="Proteomes" id="UP000033415"/>
    </source>
</evidence>
<accession>A0A081PPI9</accession>
<sequence length="425" mass="50096">MRKQDFLNHFLKKGYFKKHAKVMLALSGGLDSMFLFKVLSTYQKELEIELILAHVNHKQRVESDWEEQELRKLAAEAELPIYNSNFSGEFSEARARHFRYDFFQEVMKKTGATALVTAHHADDQVETILMRLIRGTRLRYLSGIKEKQVVGEIEIIRPFLHFQKKDFPPIFHFEDTSNQENHYFRNRIRNSYLPELEKENPRFRDAILSIGNEILDYDLAIAELSKNIDVENLQQLFSYSESTQRVLLQTYLNSFPDLNLTKAQFEEVRQILKTKSQYRHPLKNGYELVKEYQQFRICKISPQSDEKEDELVLHYQNQVSYQGYLFSFGLPLDGELIQQVPVSRETSIHIRHRKTGDFLIQNGHRKKLRRLFIDLKIPMEKRKSALIIEQFGEIVSILGIATSNLSKNTKNDIMNTVLYIEKIDR</sequence>
<comment type="function">
    <text evidence="8">Ligates lysine onto the cytidine present at position 34 of the AUA codon-specific tRNA(Ile) that contains the anticodon CAU, in an ATP-dependent manner. Cytidine is converted to lysidine, thus changing the amino acid specificity of the tRNA from methionine to isoleucine.</text>
</comment>
<comment type="caution">
    <text evidence="10">The sequence shown here is derived from an EMBL/GenBank/DDBJ whole genome shotgun (WGS) entry which is preliminary data.</text>
</comment>
<dbReference type="NCBIfam" id="TIGR02432">
    <property type="entry name" value="lysidine_TilS_N"/>
    <property type="match status" value="1"/>
</dbReference>
<dbReference type="CDD" id="cd01992">
    <property type="entry name" value="TilS_N"/>
    <property type="match status" value="1"/>
</dbReference>